<dbReference type="Gene3D" id="1.10.101.10">
    <property type="entry name" value="PGBD-like superfamily/PGBD"/>
    <property type="match status" value="1"/>
</dbReference>
<proteinExistence type="predicted"/>
<dbReference type="InterPro" id="IPR023346">
    <property type="entry name" value="Lysozyme-like_dom_sf"/>
</dbReference>
<dbReference type="Proteomes" id="UP000322144">
    <property type="component" value="Segment"/>
</dbReference>
<evidence type="ECO:0000259" key="2">
    <source>
        <dbReference type="Pfam" id="PF01471"/>
    </source>
</evidence>
<keyword evidence="4" id="KW-1185">Reference proteome</keyword>
<dbReference type="Pfam" id="PF01471">
    <property type="entry name" value="PG_binding_1"/>
    <property type="match status" value="1"/>
</dbReference>
<dbReference type="InterPro" id="IPR002477">
    <property type="entry name" value="Peptidoglycan-bd-like"/>
</dbReference>
<protein>
    <submittedName>
        <fullName evidence="3">Uncharacterized protein</fullName>
    </submittedName>
</protein>
<evidence type="ECO:0000259" key="1">
    <source>
        <dbReference type="Pfam" id="PF01464"/>
    </source>
</evidence>
<reference evidence="3 4" key="1">
    <citation type="submission" date="2019-06" db="EMBL/GenBank/DDBJ databases">
        <title>A distant relative of Phikzvirus genus phages from a therapeutic phage collection.</title>
        <authorList>
            <person name="Hejnowicz M.S."/>
            <person name="Dabrowski K."/>
            <person name="Gawor J."/>
            <person name="Weber-Dabrowska B."/>
            <person name="Gromadka R."/>
            <person name="Lobocka M.B."/>
        </authorList>
    </citation>
    <scope>NUCLEOTIDE SEQUENCE [LARGE SCALE GENOMIC DNA]</scope>
</reference>
<dbReference type="InterPro" id="IPR008258">
    <property type="entry name" value="Transglycosylase_SLT_dom_1"/>
</dbReference>
<dbReference type="EMBL" id="MN103543">
    <property type="protein sequence ID" value="QEM41897.1"/>
    <property type="molecule type" value="Genomic_DNA"/>
</dbReference>
<dbReference type="SUPFAM" id="SSF53955">
    <property type="entry name" value="Lysozyme-like"/>
    <property type="match status" value="1"/>
</dbReference>
<feature type="domain" description="Transglycosylase SLT" evidence="1">
    <location>
        <begin position="98"/>
        <end position="180"/>
    </location>
</feature>
<organism evidence="3 4">
    <name type="scientific">Pseudomonas phage vB_PaeM_PS119XW</name>
    <dbReference type="NCBI Taxonomy" id="2601632"/>
    <lineage>
        <taxon>Viruses</taxon>
        <taxon>Duplodnaviria</taxon>
        <taxon>Heunggongvirae</taxon>
        <taxon>Uroviricota</taxon>
        <taxon>Caudoviricetes</taxon>
        <taxon>Chimalliviridae</taxon>
        <taxon>Pawinskivirus</taxon>
        <taxon>Pawinskivirus PS119XW</taxon>
    </lineage>
</organism>
<dbReference type="InterPro" id="IPR036366">
    <property type="entry name" value="PGBDSf"/>
</dbReference>
<dbReference type="Gene3D" id="1.10.530.10">
    <property type="match status" value="1"/>
</dbReference>
<sequence length="259" mass="27649">MGTVLKRGDRGSAVEDLQMKLRVAGYAVSADGIFGGDTEKAVRDFQASKALVVDGKVGPATLAELAKSATVPAKWEAIPFPTANKSRSAAMPTLNAVGAMTGTDPRLLATFASIESAFDYTVKASTSSATGWFQFLDATWDDMIKAHGSKYGLPKDPTRALRKDPRANALMGAEFLKGNAAVLRPVINREPSDTDLYLAHFLGAGGAKKFLSADQKTLGEVLFPKPAKANPSIFSNKGVPRTLAEIYKLFEDKVSKHRA</sequence>
<feature type="domain" description="Peptidoglycan binding-like" evidence="2">
    <location>
        <begin position="10"/>
        <end position="65"/>
    </location>
</feature>
<dbReference type="GeneID" id="77936918"/>
<dbReference type="InterPro" id="IPR036365">
    <property type="entry name" value="PGBD-like_sf"/>
</dbReference>
<dbReference type="SUPFAM" id="SSF47090">
    <property type="entry name" value="PGBD-like"/>
    <property type="match status" value="1"/>
</dbReference>
<dbReference type="SMR" id="A0A5C1K723"/>
<dbReference type="RefSeq" id="YP_010660908.1">
    <property type="nucleotide sequence ID" value="NC_070882.1"/>
</dbReference>
<accession>A0A5C1K723</accession>
<name>A0A5C1K723_9CAUD</name>
<evidence type="ECO:0000313" key="3">
    <source>
        <dbReference type="EMBL" id="QEM41897.1"/>
    </source>
</evidence>
<evidence type="ECO:0000313" key="4">
    <source>
        <dbReference type="Proteomes" id="UP000322144"/>
    </source>
</evidence>
<dbReference type="Pfam" id="PF01464">
    <property type="entry name" value="SLT"/>
    <property type="match status" value="1"/>
</dbReference>
<dbReference type="KEGG" id="vg:77936918"/>